<dbReference type="EMBL" id="JASBWS010000045">
    <property type="protein sequence ID" value="KAJ9105935.1"/>
    <property type="molecule type" value="Genomic_DNA"/>
</dbReference>
<proteinExistence type="predicted"/>
<organism evidence="1 2">
    <name type="scientific">Naganishia adeliensis</name>
    <dbReference type="NCBI Taxonomy" id="92952"/>
    <lineage>
        <taxon>Eukaryota</taxon>
        <taxon>Fungi</taxon>
        <taxon>Dikarya</taxon>
        <taxon>Basidiomycota</taxon>
        <taxon>Agaricomycotina</taxon>
        <taxon>Tremellomycetes</taxon>
        <taxon>Filobasidiales</taxon>
        <taxon>Filobasidiaceae</taxon>
        <taxon>Naganishia</taxon>
    </lineage>
</organism>
<evidence type="ECO:0000313" key="1">
    <source>
        <dbReference type="EMBL" id="KAJ9105935.1"/>
    </source>
</evidence>
<dbReference type="Proteomes" id="UP001230649">
    <property type="component" value="Unassembled WGS sequence"/>
</dbReference>
<name>A0ACC2W3N9_9TREE</name>
<sequence length="1218" mass="130616">MIGEVLNHLLATPSADQTREVVGPHRESGCLDHPDRNYDRGRSRSHSRPPRDNGSRTPNQSYGPNPISPGRRIADSYVPHPPYPNSRADDRDVNRSGTKSSVPALLKRIDTDSNDGARGKVGTAGPGIGGMNRQSNGPSHLQQRPGSATSPPRTSSSLSEAGTAKKRPHADIDNSEKRGRAPPILASSAQDAQTSSGSATPAGFASRRDPPRTPSHNDSVSDPKPTQKRSKSVGRSSSMGKGTTSGGEEERARANAKAGGSHSSKARGKSTAYQARVDPAVLQLVKASYALYNAEATVDKFRLETAELEKSLGQPVKDMSPEDQQAIRELVNEFGLQRDAAKNERDKVIIGFQSQALPIFRGMVEDILRKIRKSIEHAPSETRVSDAHLTSNGVDEDTKNETHQQEAVPAPLPPAQEVLPPPPPPEDLPMAQPSAAHPAEPPAAAAEVDEPMPDQTKPADAPAENAVVPSPVPPSEAENREAGAVEQPAQISDEPTAMEVDDDKELKVEVPVPVTDAVIPGLPNVESAATASALNPETGQAAVISEVPLHPDEILPENKGERRKLVELARKFGKLEEQVLYQEEQLNEYLDSRSLEIEAKSRQGEKRPTTKVTVPGSETGQTPAPGALPTPVPIEPVSVVTQPSIHPNIPTQPSIPPAVVMQSPIPQSVVAQPAIPPSVVDMATIEAIRADAMRSLDEQLQQLAQEQERRLAAMAQAQEDRVNALGVEIRIEIQSEAARAEQAYAGAIEAADDKAGKLEAQSTALQTELTQFKQERKIIEDIIKQQSAADQLIKTMRETIRESTLKTQIREQAFRNNNNTRLGEIDDRLTAHNDRLTEYTTLLTKHDERLVEHTEHLMTDLDSKLLTMSPFEETKEAWRSDMIDMKNHVVGRVDYLEEQVESIKKPLVARLNAQTGEHALASPIQRTSSPVAQTSQPTWTPAAQALGTPSHRPIVPQQAQAVPLPPPASQPVQPQPERAALTSQAVRASPADTSNRLTPNRGAGTPGAALNSTASLGHPGTQPQPQSLQTQHRLGFAGHANGAFEQQFGNGNNSPFAAAAPPMHNPLLSQSWRGPSNSPVATQQSVVQPRLSTFGDEPDQAMRIELVGKSSRSTGIEWTSRARGIPPPADSALSARLNGGQYQRSEASPQPLLPLRMRMHNGAGVAIENWGQPGSPSTQSGMANPGSGQVSPATSEGALGGRLGARMFDPGEAKPPLS</sequence>
<protein>
    <submittedName>
        <fullName evidence="1">Uncharacterized protein</fullName>
    </submittedName>
</protein>
<reference evidence="1" key="1">
    <citation type="submission" date="2023-04" db="EMBL/GenBank/DDBJ databases">
        <title>Draft Genome sequencing of Naganishia species isolated from polar environments using Oxford Nanopore Technology.</title>
        <authorList>
            <person name="Leo P."/>
            <person name="Venkateswaran K."/>
        </authorList>
    </citation>
    <scope>NUCLEOTIDE SEQUENCE</scope>
    <source>
        <strain evidence="1">MNA-CCFEE 5262</strain>
    </source>
</reference>
<accession>A0ACC2W3N9</accession>
<keyword evidence="2" id="KW-1185">Reference proteome</keyword>
<comment type="caution">
    <text evidence="1">The sequence shown here is derived from an EMBL/GenBank/DDBJ whole genome shotgun (WGS) entry which is preliminary data.</text>
</comment>
<evidence type="ECO:0000313" key="2">
    <source>
        <dbReference type="Proteomes" id="UP001230649"/>
    </source>
</evidence>
<gene>
    <name evidence="1" type="ORF">QFC20_004173</name>
</gene>